<dbReference type="InterPro" id="IPR011051">
    <property type="entry name" value="RmlC_Cupin_sf"/>
</dbReference>
<keyword evidence="3" id="KW-1185">Reference proteome</keyword>
<dbReference type="PANTHER" id="PTHR37694:SF1">
    <property type="entry name" value="SLR8022 PROTEIN"/>
    <property type="match status" value="1"/>
</dbReference>
<organism evidence="2 3">
    <name type="scientific">Glutamicibacter uratoxydans</name>
    <name type="common">Arthrobacter uratoxydans</name>
    <dbReference type="NCBI Taxonomy" id="43667"/>
    <lineage>
        <taxon>Bacteria</taxon>
        <taxon>Bacillati</taxon>
        <taxon>Actinomycetota</taxon>
        <taxon>Actinomycetes</taxon>
        <taxon>Micrococcales</taxon>
        <taxon>Micrococcaceae</taxon>
        <taxon>Glutamicibacter</taxon>
    </lineage>
</organism>
<dbReference type="EMBL" id="BJNY01000007">
    <property type="protein sequence ID" value="GED05849.1"/>
    <property type="molecule type" value="Genomic_DNA"/>
</dbReference>
<dbReference type="RefSeq" id="WP_141363333.1">
    <property type="nucleotide sequence ID" value="NZ_BAAAJL010000003.1"/>
</dbReference>
<dbReference type="PANTHER" id="PTHR37694">
    <property type="entry name" value="SLR8022 PROTEIN"/>
    <property type="match status" value="1"/>
</dbReference>
<dbReference type="SUPFAM" id="SSF51182">
    <property type="entry name" value="RmlC-like cupins"/>
    <property type="match status" value="1"/>
</dbReference>
<sequence>MEAKNSGPGADSQLIAIGLLDYSERNPIKPGKYSAKRIFSGERAQITEIAFDAGVELADHMARTPILVTVVDGEVEFRVDGETHLMTIGGSIFVEANVMHAVYAAKRARITVTFLSA</sequence>
<dbReference type="CDD" id="cd02230">
    <property type="entry name" value="cupin_HP0902-like"/>
    <property type="match status" value="1"/>
</dbReference>
<dbReference type="Gene3D" id="2.60.120.10">
    <property type="entry name" value="Jelly Rolls"/>
    <property type="match status" value="1"/>
</dbReference>
<evidence type="ECO:0000259" key="1">
    <source>
        <dbReference type="Pfam" id="PF07883"/>
    </source>
</evidence>
<reference evidence="2 3" key="1">
    <citation type="submission" date="2019-06" db="EMBL/GenBank/DDBJ databases">
        <title>Whole genome shotgun sequence of Glutamicibacter uratoxydans NBRC 15515.</title>
        <authorList>
            <person name="Hosoyama A."/>
            <person name="Uohara A."/>
            <person name="Ohji S."/>
            <person name="Ichikawa N."/>
        </authorList>
    </citation>
    <scope>NUCLEOTIDE SEQUENCE [LARGE SCALE GENOMIC DNA]</scope>
    <source>
        <strain evidence="2 3">NBRC 15515</strain>
    </source>
</reference>
<dbReference type="OrthoDB" id="1121052at2"/>
<protein>
    <recommendedName>
        <fullName evidence="1">Cupin type-2 domain-containing protein</fullName>
    </recommendedName>
</protein>
<proteinExistence type="predicted"/>
<gene>
    <name evidence="2" type="ORF">AUR04nite_13810</name>
</gene>
<evidence type="ECO:0000313" key="3">
    <source>
        <dbReference type="Proteomes" id="UP000316612"/>
    </source>
</evidence>
<dbReference type="Pfam" id="PF07883">
    <property type="entry name" value="Cupin_2"/>
    <property type="match status" value="1"/>
</dbReference>
<feature type="domain" description="Cupin type-2" evidence="1">
    <location>
        <begin position="65"/>
        <end position="110"/>
    </location>
</feature>
<dbReference type="InterPro" id="IPR013096">
    <property type="entry name" value="Cupin_2"/>
</dbReference>
<name>A0A4Y4DKL3_GLUUR</name>
<accession>A0A4Y4DKL3</accession>
<dbReference type="AlphaFoldDB" id="A0A4Y4DKL3"/>
<dbReference type="Proteomes" id="UP000316612">
    <property type="component" value="Unassembled WGS sequence"/>
</dbReference>
<comment type="caution">
    <text evidence="2">The sequence shown here is derived from an EMBL/GenBank/DDBJ whole genome shotgun (WGS) entry which is preliminary data.</text>
</comment>
<evidence type="ECO:0000313" key="2">
    <source>
        <dbReference type="EMBL" id="GED05849.1"/>
    </source>
</evidence>
<dbReference type="InterPro" id="IPR014710">
    <property type="entry name" value="RmlC-like_jellyroll"/>
</dbReference>